<organism evidence="2 3">
    <name type="scientific">Mycolicibacterium phlei DSM 43239 = CCUG 21000</name>
    <dbReference type="NCBI Taxonomy" id="1226750"/>
    <lineage>
        <taxon>Bacteria</taxon>
        <taxon>Bacillati</taxon>
        <taxon>Actinomycetota</taxon>
        <taxon>Actinomycetes</taxon>
        <taxon>Mycobacteriales</taxon>
        <taxon>Mycobacteriaceae</taxon>
        <taxon>Mycolicibacterium</taxon>
    </lineage>
</organism>
<feature type="transmembrane region" description="Helical" evidence="1">
    <location>
        <begin position="156"/>
        <end position="178"/>
    </location>
</feature>
<keyword evidence="1" id="KW-0472">Membrane</keyword>
<feature type="transmembrane region" description="Helical" evidence="1">
    <location>
        <begin position="74"/>
        <end position="94"/>
    </location>
</feature>
<proteinExistence type="predicted"/>
<feature type="transmembrane region" description="Helical" evidence="1">
    <location>
        <begin position="115"/>
        <end position="136"/>
    </location>
</feature>
<sequence>MSSTRQADRTLIDRYQDYRTRRFLKRERTYAHSLPSWRTQRRRRVLVGIVAFSLALMVIVSALCAFGFREAALGWLPATLLFTPTFVMLQIVSGRHGDAPESVLDEYEIQQRNSARSIGLTVTQYLMMVPIFYLILMSTRTRDVDARSALDIAYAGGLMVLAVLMIGACLPAMILGWIRPDPEA</sequence>
<dbReference type="Proteomes" id="UP000325690">
    <property type="component" value="Unassembled WGS sequence"/>
</dbReference>
<accession>A0A5N5VBD7</accession>
<evidence type="ECO:0000313" key="2">
    <source>
        <dbReference type="EMBL" id="KAB7759221.1"/>
    </source>
</evidence>
<dbReference type="EMBL" id="ANBP01000002">
    <property type="protein sequence ID" value="KAB7759221.1"/>
    <property type="molecule type" value="Genomic_DNA"/>
</dbReference>
<keyword evidence="1" id="KW-1133">Transmembrane helix</keyword>
<dbReference type="GeneID" id="74301321"/>
<reference evidence="2 3" key="1">
    <citation type="submission" date="2012-10" db="EMBL/GenBank/DDBJ databases">
        <title>The draft sequence of the Mycobacterium pheli genome.</title>
        <authorList>
            <person name="Pettersson B.M.F."/>
            <person name="Das S."/>
            <person name="Dasgupta S."/>
            <person name="Bhattacharya A."/>
            <person name="Kirsebom L.A."/>
        </authorList>
    </citation>
    <scope>NUCLEOTIDE SEQUENCE [LARGE SCALE GENOMIC DNA]</scope>
    <source>
        <strain evidence="2 3">CCUG 21000</strain>
    </source>
</reference>
<keyword evidence="1" id="KW-0812">Transmembrane</keyword>
<name>A0A5N5VBD7_MYCPH</name>
<dbReference type="AlphaFoldDB" id="A0A5N5VBD7"/>
<keyword evidence="3" id="KW-1185">Reference proteome</keyword>
<dbReference type="RefSeq" id="WP_003886562.1">
    <property type="nucleotide sequence ID" value="NZ_ANBO01000042.1"/>
</dbReference>
<protein>
    <submittedName>
        <fullName evidence="2">Membrane protein</fullName>
    </submittedName>
</protein>
<gene>
    <name evidence="2" type="ORF">MPHL21000_03075</name>
</gene>
<feature type="transmembrane region" description="Helical" evidence="1">
    <location>
        <begin position="45"/>
        <end position="68"/>
    </location>
</feature>
<evidence type="ECO:0000313" key="3">
    <source>
        <dbReference type="Proteomes" id="UP000325690"/>
    </source>
</evidence>
<comment type="caution">
    <text evidence="2">The sequence shown here is derived from an EMBL/GenBank/DDBJ whole genome shotgun (WGS) entry which is preliminary data.</text>
</comment>
<evidence type="ECO:0000256" key="1">
    <source>
        <dbReference type="SAM" id="Phobius"/>
    </source>
</evidence>